<reference evidence="1 2" key="1">
    <citation type="submission" date="2018-08" db="EMBL/GenBank/DDBJ databases">
        <title>Recombination of ecologically and evolutionarily significant loci maintains genetic cohesion in the Pseudomonas syringae species complex.</title>
        <authorList>
            <person name="Dillon M."/>
            <person name="Thakur S."/>
            <person name="Almeida R.N.D."/>
            <person name="Weir B.S."/>
            <person name="Guttman D.S."/>
        </authorList>
    </citation>
    <scope>NUCLEOTIDE SEQUENCE [LARGE SCALE GENOMIC DNA]</scope>
    <source>
        <strain evidence="1 2">ICMP 4324</strain>
    </source>
</reference>
<dbReference type="EMBL" id="RBON01000149">
    <property type="protein sequence ID" value="RMM69100.1"/>
    <property type="molecule type" value="Genomic_DNA"/>
</dbReference>
<evidence type="ECO:0000313" key="1">
    <source>
        <dbReference type="EMBL" id="RMM69100.1"/>
    </source>
</evidence>
<organism evidence="1 2">
    <name type="scientific">Pseudomonas savastanoi pv. glycinea</name>
    <name type="common">Pseudomonas syringae pv. glycinea</name>
    <dbReference type="NCBI Taxonomy" id="318"/>
    <lineage>
        <taxon>Bacteria</taxon>
        <taxon>Pseudomonadati</taxon>
        <taxon>Pseudomonadota</taxon>
        <taxon>Gammaproteobacteria</taxon>
        <taxon>Pseudomonadales</taxon>
        <taxon>Pseudomonadaceae</taxon>
        <taxon>Pseudomonas</taxon>
    </lineage>
</organism>
<protein>
    <submittedName>
        <fullName evidence="1">Uncharacterized protein</fullName>
    </submittedName>
</protein>
<proteinExistence type="predicted"/>
<gene>
    <name evidence="1" type="ORF">ALQ73_200240</name>
</gene>
<comment type="caution">
    <text evidence="1">The sequence shown here is derived from an EMBL/GenBank/DDBJ whole genome shotgun (WGS) entry which is preliminary data.</text>
</comment>
<sequence>MKSIDENQLEEFAANNAVKQFIFREAEDQRFCLVVVLTWKEGENVLFTARKQMRLWPNLNTLAGFVRGLRCLNTPITLELDYANPQTDK</sequence>
<accession>A0A3M3G4Z9</accession>
<dbReference type="AlphaFoldDB" id="A0A3M3G4Z9"/>
<evidence type="ECO:0000313" key="2">
    <source>
        <dbReference type="Proteomes" id="UP000276829"/>
    </source>
</evidence>
<name>A0A3M3G4Z9_PSESG</name>
<dbReference type="Proteomes" id="UP000276829">
    <property type="component" value="Unassembled WGS sequence"/>
</dbReference>